<accession>A0A4R3IAL7</accession>
<evidence type="ECO:0000313" key="2">
    <source>
        <dbReference type="Proteomes" id="UP000295793"/>
    </source>
</evidence>
<dbReference type="AlphaFoldDB" id="A0A4R3IAL7"/>
<gene>
    <name evidence="1" type="ORF">BCF53_103131</name>
</gene>
<evidence type="ECO:0000313" key="1">
    <source>
        <dbReference type="EMBL" id="TCS42470.1"/>
    </source>
</evidence>
<name>A0A4R3IAL7_9GAMM</name>
<protein>
    <submittedName>
        <fullName evidence="1">Uncharacterized protein</fullName>
    </submittedName>
</protein>
<keyword evidence="2" id="KW-1185">Reference proteome</keyword>
<dbReference type="Proteomes" id="UP000295793">
    <property type="component" value="Unassembled WGS sequence"/>
</dbReference>
<comment type="caution">
    <text evidence="1">The sequence shown here is derived from an EMBL/GenBank/DDBJ whole genome shotgun (WGS) entry which is preliminary data.</text>
</comment>
<proteinExistence type="predicted"/>
<organism evidence="1 2">
    <name type="scientific">Reinekea marinisedimentorum</name>
    <dbReference type="NCBI Taxonomy" id="230495"/>
    <lineage>
        <taxon>Bacteria</taxon>
        <taxon>Pseudomonadati</taxon>
        <taxon>Pseudomonadota</taxon>
        <taxon>Gammaproteobacteria</taxon>
        <taxon>Oceanospirillales</taxon>
        <taxon>Saccharospirillaceae</taxon>
        <taxon>Reinekea</taxon>
    </lineage>
</organism>
<dbReference type="EMBL" id="SLZR01000003">
    <property type="protein sequence ID" value="TCS42470.1"/>
    <property type="molecule type" value="Genomic_DNA"/>
</dbReference>
<sequence length="79" mass="8825">MVKYWEILQVSDNTFVLQNSDESDNPVVKIEFSEEAKNALQEQLPDVARAMISAGMESSGMLVDGIAEEANPEEDHVFH</sequence>
<reference evidence="1 2" key="1">
    <citation type="submission" date="2019-03" db="EMBL/GenBank/DDBJ databases">
        <title>Genomic Encyclopedia of Archaeal and Bacterial Type Strains, Phase II (KMG-II): from individual species to whole genera.</title>
        <authorList>
            <person name="Goeker M."/>
        </authorList>
    </citation>
    <scope>NUCLEOTIDE SEQUENCE [LARGE SCALE GENOMIC DNA]</scope>
    <source>
        <strain evidence="1 2">DSM 15388</strain>
    </source>
</reference>